<feature type="transmembrane region" description="Helical" evidence="1">
    <location>
        <begin position="57"/>
        <end position="74"/>
    </location>
</feature>
<accession>A0A3D8VH69</accession>
<keyword evidence="1" id="KW-1133">Transmembrane helix</keyword>
<feature type="transmembrane region" description="Helical" evidence="1">
    <location>
        <begin position="86"/>
        <end position="105"/>
    </location>
</feature>
<dbReference type="AlphaFoldDB" id="A0A3D8VH69"/>
<keyword evidence="1" id="KW-0472">Membrane</keyword>
<dbReference type="RefSeq" id="WP_115841207.1">
    <property type="nucleotide sequence ID" value="NZ_CP183976.1"/>
</dbReference>
<evidence type="ECO:0000313" key="3">
    <source>
        <dbReference type="Proteomes" id="UP000256829"/>
    </source>
</evidence>
<dbReference type="Proteomes" id="UP000256829">
    <property type="component" value="Unassembled WGS sequence"/>
</dbReference>
<feature type="transmembrane region" description="Helical" evidence="1">
    <location>
        <begin position="32"/>
        <end position="51"/>
    </location>
</feature>
<evidence type="ECO:0000256" key="1">
    <source>
        <dbReference type="SAM" id="Phobius"/>
    </source>
</evidence>
<protein>
    <recommendedName>
        <fullName evidence="4">DUF2069 domain-containing protein</fullName>
    </recommendedName>
</protein>
<organism evidence="2 3">
    <name type="scientific">Lysobacter soli</name>
    <dbReference type="NCBI Taxonomy" id="453783"/>
    <lineage>
        <taxon>Bacteria</taxon>
        <taxon>Pseudomonadati</taxon>
        <taxon>Pseudomonadota</taxon>
        <taxon>Gammaproteobacteria</taxon>
        <taxon>Lysobacterales</taxon>
        <taxon>Lysobacteraceae</taxon>
        <taxon>Lysobacter</taxon>
    </lineage>
</organism>
<gene>
    <name evidence="2" type="ORF">DX912_04110</name>
</gene>
<reference evidence="2 3" key="1">
    <citation type="submission" date="2018-08" db="EMBL/GenBank/DDBJ databases">
        <title>Lysobacter soli KCTC 22011, whole genome shotgun sequence.</title>
        <authorList>
            <person name="Zhang X."/>
            <person name="Feng G."/>
            <person name="Zhu H."/>
        </authorList>
    </citation>
    <scope>NUCLEOTIDE SEQUENCE [LARGE SCALE GENOMIC DNA]</scope>
    <source>
        <strain evidence="2 3">KCTC 22011</strain>
    </source>
</reference>
<keyword evidence="1" id="KW-0812">Transmembrane</keyword>
<dbReference type="EMBL" id="QTJR01000002">
    <property type="protein sequence ID" value="RDY68693.1"/>
    <property type="molecule type" value="Genomic_DNA"/>
</dbReference>
<proteinExistence type="predicted"/>
<keyword evidence="3" id="KW-1185">Reference proteome</keyword>
<evidence type="ECO:0000313" key="2">
    <source>
        <dbReference type="EMBL" id="RDY68693.1"/>
    </source>
</evidence>
<name>A0A3D8VH69_9GAMM</name>
<evidence type="ECO:0008006" key="4">
    <source>
        <dbReference type="Google" id="ProtNLM"/>
    </source>
</evidence>
<comment type="caution">
    <text evidence="2">The sequence shown here is derived from an EMBL/GenBank/DDBJ whole genome shotgun (WGS) entry which is preliminary data.</text>
</comment>
<sequence length="136" mass="14666">MEFNPYLPPRASVDGPPPVSARLGRLYRAVNNVYAAVLIVATALLITTGPIPLDRRTASVALYFGAPVACYFVLRWATPVVARRWLAGYGAYAVYLTGVFVWNMSSSNPDVGIGALILGINLIALLAALVQVSRFR</sequence>
<feature type="transmembrane region" description="Helical" evidence="1">
    <location>
        <begin position="111"/>
        <end position="130"/>
    </location>
</feature>